<name>A0A9D1XLW5_9FIRM</name>
<keyword evidence="1" id="KW-0812">Transmembrane</keyword>
<evidence type="ECO:0000259" key="2">
    <source>
        <dbReference type="Pfam" id="PF14478"/>
    </source>
</evidence>
<evidence type="ECO:0000313" key="3">
    <source>
        <dbReference type="EMBL" id="HIX81586.1"/>
    </source>
</evidence>
<organism evidence="3 4">
    <name type="scientific">Candidatus Erysipelatoclostridium merdavium</name>
    <dbReference type="NCBI Taxonomy" id="2838566"/>
    <lineage>
        <taxon>Bacteria</taxon>
        <taxon>Bacillati</taxon>
        <taxon>Bacillota</taxon>
        <taxon>Erysipelotrichia</taxon>
        <taxon>Erysipelotrichales</taxon>
        <taxon>Erysipelotrichales incertae sedis</taxon>
    </lineage>
</organism>
<keyword evidence="1" id="KW-1133">Transmembrane helix</keyword>
<dbReference type="InterPro" id="IPR027954">
    <property type="entry name" value="Transcobalamin-like_C"/>
</dbReference>
<dbReference type="Pfam" id="PF14478">
    <property type="entry name" value="DUF4430"/>
    <property type="match status" value="1"/>
</dbReference>
<evidence type="ECO:0000256" key="1">
    <source>
        <dbReference type="SAM" id="Phobius"/>
    </source>
</evidence>
<evidence type="ECO:0000313" key="4">
    <source>
        <dbReference type="Proteomes" id="UP000886724"/>
    </source>
</evidence>
<reference evidence="3" key="1">
    <citation type="journal article" date="2021" name="PeerJ">
        <title>Extensive microbial diversity within the chicken gut microbiome revealed by metagenomics and culture.</title>
        <authorList>
            <person name="Gilroy R."/>
            <person name="Ravi A."/>
            <person name="Getino M."/>
            <person name="Pursley I."/>
            <person name="Horton D.L."/>
            <person name="Alikhan N.F."/>
            <person name="Baker D."/>
            <person name="Gharbi K."/>
            <person name="Hall N."/>
            <person name="Watson M."/>
            <person name="Adriaenssens E.M."/>
            <person name="Foster-Nyarko E."/>
            <person name="Jarju S."/>
            <person name="Secka A."/>
            <person name="Antonio M."/>
            <person name="Oren A."/>
            <person name="Chaudhuri R.R."/>
            <person name="La Ragione R."/>
            <person name="Hildebrand F."/>
            <person name="Pallen M.J."/>
        </authorList>
    </citation>
    <scope>NUCLEOTIDE SEQUENCE</scope>
    <source>
        <strain evidence="3">ChiGjej1B1-14440</strain>
    </source>
</reference>
<keyword evidence="1" id="KW-0472">Membrane</keyword>
<dbReference type="Gene3D" id="2.170.130.30">
    <property type="match status" value="1"/>
</dbReference>
<dbReference type="EMBL" id="DXET01000140">
    <property type="protein sequence ID" value="HIX81586.1"/>
    <property type="molecule type" value="Genomic_DNA"/>
</dbReference>
<protein>
    <submittedName>
        <fullName evidence="3">DUF4430 domain-containing protein</fullName>
    </submittedName>
</protein>
<dbReference type="AlphaFoldDB" id="A0A9D1XLW5"/>
<reference evidence="3" key="2">
    <citation type="submission" date="2021-04" db="EMBL/GenBank/DDBJ databases">
        <authorList>
            <person name="Gilroy R."/>
        </authorList>
    </citation>
    <scope>NUCLEOTIDE SEQUENCE</scope>
    <source>
        <strain evidence="3">ChiGjej1B1-14440</strain>
    </source>
</reference>
<gene>
    <name evidence="3" type="ORF">H9980_06405</name>
</gene>
<comment type="caution">
    <text evidence="3">The sequence shown here is derived from an EMBL/GenBank/DDBJ whole genome shotgun (WGS) entry which is preliminary data.</text>
</comment>
<proteinExistence type="predicted"/>
<feature type="transmembrane region" description="Helical" evidence="1">
    <location>
        <begin position="7"/>
        <end position="26"/>
    </location>
</feature>
<accession>A0A9D1XLW5</accession>
<feature type="domain" description="Transcobalamin-like C-terminal" evidence="2">
    <location>
        <begin position="64"/>
        <end position="126"/>
    </location>
</feature>
<sequence length="130" mass="14806">MKNRVKVLVALLVAIVVFSGIGIYFYQRGNSDVKEVTVEIISKRDDFNEKENYKTNIEYLGDLLKEENIVTDYEDSEYGMYIHGVKNMADDPSAQYWWSISVDGKSATQGADVLVLEDGKTYTLELKQGY</sequence>
<dbReference type="Proteomes" id="UP000886724">
    <property type="component" value="Unassembled WGS sequence"/>
</dbReference>